<feature type="non-terminal residue" evidence="1">
    <location>
        <position position="246"/>
    </location>
</feature>
<comment type="caution">
    <text evidence="1">The sequence shown here is derived from an EMBL/GenBank/DDBJ whole genome shotgun (WGS) entry which is preliminary data.</text>
</comment>
<accession>X1MVT2</accession>
<evidence type="ECO:0000313" key="1">
    <source>
        <dbReference type="EMBL" id="GAI18820.1"/>
    </source>
</evidence>
<protein>
    <submittedName>
        <fullName evidence="1">Uncharacterized protein</fullName>
    </submittedName>
</protein>
<dbReference type="Gene3D" id="3.40.50.12420">
    <property type="match status" value="1"/>
</dbReference>
<name>X1MVT2_9ZZZZ</name>
<dbReference type="AlphaFoldDB" id="X1MVT2"/>
<sequence>MTAKGPEAKIFRRFLLEKFGLQLIVYYPRQGLFESVTKGTMIIAGIKSKELLSVKGLSIDVPLEQIDQEELLKKLIENNEKDFYEIVSGVIQNIIKVKDLYDYINKGWRVFFGCGKSVKKWISDNLIDNQFLKNLNWKIKRGRVGNQGLSDLLFISSNKKLWNSLKDKIPQDWLKTGVKNSDQSKNIYLRELQDGYKFLCIPEPINDKKDQIEKILNKIIQIYKATINIKKGKQKKKEKSTAEIGD</sequence>
<gene>
    <name evidence="1" type="ORF">S06H3_34779</name>
</gene>
<proteinExistence type="predicted"/>
<organism evidence="1">
    <name type="scientific">marine sediment metagenome</name>
    <dbReference type="NCBI Taxonomy" id="412755"/>
    <lineage>
        <taxon>unclassified sequences</taxon>
        <taxon>metagenomes</taxon>
        <taxon>ecological metagenomes</taxon>
    </lineage>
</organism>
<reference evidence="1" key="1">
    <citation type="journal article" date="2014" name="Front. Microbiol.">
        <title>High frequency of phylogenetically diverse reductive dehalogenase-homologous genes in deep subseafloor sedimentary metagenomes.</title>
        <authorList>
            <person name="Kawai M."/>
            <person name="Futagami T."/>
            <person name="Toyoda A."/>
            <person name="Takaki Y."/>
            <person name="Nishi S."/>
            <person name="Hori S."/>
            <person name="Arai W."/>
            <person name="Tsubouchi T."/>
            <person name="Morono Y."/>
            <person name="Uchiyama I."/>
            <person name="Ito T."/>
            <person name="Fujiyama A."/>
            <person name="Inagaki F."/>
            <person name="Takami H."/>
        </authorList>
    </citation>
    <scope>NUCLEOTIDE SEQUENCE</scope>
    <source>
        <strain evidence="1">Expedition CK06-06</strain>
    </source>
</reference>
<dbReference type="EMBL" id="BARV01020914">
    <property type="protein sequence ID" value="GAI18820.1"/>
    <property type="molecule type" value="Genomic_DNA"/>
</dbReference>